<dbReference type="Gene3D" id="2.30.30.40">
    <property type="entry name" value="SH3 Domains"/>
    <property type="match status" value="1"/>
</dbReference>
<organism evidence="1 2">
    <name type="scientific">Coemansia asiatica</name>
    <dbReference type="NCBI Taxonomy" id="1052880"/>
    <lineage>
        <taxon>Eukaryota</taxon>
        <taxon>Fungi</taxon>
        <taxon>Fungi incertae sedis</taxon>
        <taxon>Zoopagomycota</taxon>
        <taxon>Kickxellomycotina</taxon>
        <taxon>Kickxellomycetes</taxon>
        <taxon>Kickxellales</taxon>
        <taxon>Kickxellaceae</taxon>
        <taxon>Coemansia</taxon>
    </lineage>
</organism>
<dbReference type="SUPFAM" id="SSF50044">
    <property type="entry name" value="SH3-domain"/>
    <property type="match status" value="1"/>
</dbReference>
<dbReference type="Proteomes" id="UP001145021">
    <property type="component" value="Unassembled WGS sequence"/>
</dbReference>
<reference evidence="1" key="1">
    <citation type="submission" date="2022-07" db="EMBL/GenBank/DDBJ databases">
        <title>Phylogenomic reconstructions and comparative analyses of Kickxellomycotina fungi.</title>
        <authorList>
            <person name="Reynolds N.K."/>
            <person name="Stajich J.E."/>
            <person name="Barry K."/>
            <person name="Grigoriev I.V."/>
            <person name="Crous P."/>
            <person name="Smith M.E."/>
        </authorList>
    </citation>
    <scope>NUCLEOTIDE SEQUENCE</scope>
    <source>
        <strain evidence="1">NBRC 105413</strain>
    </source>
</reference>
<comment type="caution">
    <text evidence="1">The sequence shown here is derived from an EMBL/GenBank/DDBJ whole genome shotgun (WGS) entry which is preliminary data.</text>
</comment>
<evidence type="ECO:0008006" key="3">
    <source>
        <dbReference type="Google" id="ProtNLM"/>
    </source>
</evidence>
<proteinExistence type="predicted"/>
<evidence type="ECO:0000313" key="1">
    <source>
        <dbReference type="EMBL" id="KAJ1646280.1"/>
    </source>
</evidence>
<sequence length="123" mass="14355">MRSVFIHRYQTLAMRPVRNRNIHSLTVDIYFVVAHTNFDSQHEGILTIRPGDIVRVKYGGDSHPKWWEGAVIRSYFGNKGSGYFFPVLTESYNFMDNRIASRIPMALLDVHGQLARFRKRRAN</sequence>
<name>A0A9W7XN55_9FUNG</name>
<accession>A0A9W7XN55</accession>
<protein>
    <recommendedName>
        <fullName evidence="3">SH3 domain-containing protein</fullName>
    </recommendedName>
</protein>
<dbReference type="EMBL" id="JANBOH010000067">
    <property type="protein sequence ID" value="KAJ1646280.1"/>
    <property type="molecule type" value="Genomic_DNA"/>
</dbReference>
<gene>
    <name evidence="1" type="ORF">LPJ64_002211</name>
</gene>
<evidence type="ECO:0000313" key="2">
    <source>
        <dbReference type="Proteomes" id="UP001145021"/>
    </source>
</evidence>
<dbReference type="AlphaFoldDB" id="A0A9W7XN55"/>
<keyword evidence="2" id="KW-1185">Reference proteome</keyword>
<dbReference type="InterPro" id="IPR036028">
    <property type="entry name" value="SH3-like_dom_sf"/>
</dbReference>